<dbReference type="EMBL" id="CACTIH010007346">
    <property type="protein sequence ID" value="CAA3010556.1"/>
    <property type="molecule type" value="Genomic_DNA"/>
</dbReference>
<sequence>MRYIFRYHSQQWWDWAASIIQVEWRYYCRKKQVREEDNSSQDALAKARIQKRISIILLQRPYEPDFTAEENSILYECNLVSVAHGNSNIVDYNWAARAIQLAWQNYYRKKEEAIRFQDALTKAIMPPKPAEPDITAK</sequence>
<dbReference type="Gramene" id="OE9A114859T1">
    <property type="protein sequence ID" value="OE9A114859C1"/>
    <property type="gene ID" value="OE9A114859"/>
</dbReference>
<dbReference type="AlphaFoldDB" id="A0A8S0TY63"/>
<comment type="caution">
    <text evidence="1">The sequence shown here is derived from an EMBL/GenBank/DDBJ whole genome shotgun (WGS) entry which is preliminary data.</text>
</comment>
<protein>
    <submittedName>
        <fullName evidence="1">Uncharacterized protein</fullName>
    </submittedName>
</protein>
<dbReference type="Proteomes" id="UP000594638">
    <property type="component" value="Unassembled WGS sequence"/>
</dbReference>
<name>A0A8S0TY63_OLEEU</name>
<organism evidence="1 2">
    <name type="scientific">Olea europaea subsp. europaea</name>
    <dbReference type="NCBI Taxonomy" id="158383"/>
    <lineage>
        <taxon>Eukaryota</taxon>
        <taxon>Viridiplantae</taxon>
        <taxon>Streptophyta</taxon>
        <taxon>Embryophyta</taxon>
        <taxon>Tracheophyta</taxon>
        <taxon>Spermatophyta</taxon>
        <taxon>Magnoliopsida</taxon>
        <taxon>eudicotyledons</taxon>
        <taxon>Gunneridae</taxon>
        <taxon>Pentapetalae</taxon>
        <taxon>asterids</taxon>
        <taxon>lamiids</taxon>
        <taxon>Lamiales</taxon>
        <taxon>Oleaceae</taxon>
        <taxon>Oleeae</taxon>
        <taxon>Olea</taxon>
    </lineage>
</organism>
<accession>A0A8S0TY63</accession>
<evidence type="ECO:0000313" key="2">
    <source>
        <dbReference type="Proteomes" id="UP000594638"/>
    </source>
</evidence>
<keyword evidence="2" id="KW-1185">Reference proteome</keyword>
<evidence type="ECO:0000313" key="1">
    <source>
        <dbReference type="EMBL" id="CAA3010556.1"/>
    </source>
</evidence>
<gene>
    <name evidence="1" type="ORF">OLEA9_A114859</name>
</gene>
<proteinExistence type="predicted"/>
<reference evidence="1 2" key="1">
    <citation type="submission" date="2019-12" db="EMBL/GenBank/DDBJ databases">
        <authorList>
            <person name="Alioto T."/>
            <person name="Alioto T."/>
            <person name="Gomez Garrido J."/>
        </authorList>
    </citation>
    <scope>NUCLEOTIDE SEQUENCE [LARGE SCALE GENOMIC DNA]</scope>
</reference>